<dbReference type="SUPFAM" id="SSF89550">
    <property type="entry name" value="PHP domain-like"/>
    <property type="match status" value="1"/>
</dbReference>
<comment type="caution">
    <text evidence="1">The sequence shown here is derived from an EMBL/GenBank/DDBJ whole genome shotgun (WGS) entry which is preliminary data.</text>
</comment>
<organism evidence="1 2">
    <name type="scientific">Adhaeribacter aerolatus</name>
    <dbReference type="NCBI Taxonomy" id="670289"/>
    <lineage>
        <taxon>Bacteria</taxon>
        <taxon>Pseudomonadati</taxon>
        <taxon>Bacteroidota</taxon>
        <taxon>Cytophagia</taxon>
        <taxon>Cytophagales</taxon>
        <taxon>Hymenobacteraceae</taxon>
        <taxon>Adhaeribacter</taxon>
    </lineage>
</organism>
<dbReference type="Proteomes" id="UP000321532">
    <property type="component" value="Unassembled WGS sequence"/>
</dbReference>
<reference evidence="1 2" key="1">
    <citation type="submission" date="2019-07" db="EMBL/GenBank/DDBJ databases">
        <title>Whole genome shotgun sequence of Adhaeribacter aerolatus NBRC 106133.</title>
        <authorList>
            <person name="Hosoyama A."/>
            <person name="Uohara A."/>
            <person name="Ohji S."/>
            <person name="Ichikawa N."/>
        </authorList>
    </citation>
    <scope>NUCLEOTIDE SEQUENCE [LARGE SCALE GENOMIC DNA]</scope>
    <source>
        <strain evidence="1 2">NBRC 106133</strain>
    </source>
</reference>
<keyword evidence="2" id="KW-1185">Reference proteome</keyword>
<name>A0A512B3F3_9BACT</name>
<accession>A0A512B3F3</accession>
<evidence type="ECO:0000313" key="2">
    <source>
        <dbReference type="Proteomes" id="UP000321532"/>
    </source>
</evidence>
<dbReference type="AlphaFoldDB" id="A0A512B3F3"/>
<evidence type="ECO:0008006" key="3">
    <source>
        <dbReference type="Google" id="ProtNLM"/>
    </source>
</evidence>
<dbReference type="InterPro" id="IPR016195">
    <property type="entry name" value="Pol/histidinol_Pase-like"/>
</dbReference>
<evidence type="ECO:0000313" key="1">
    <source>
        <dbReference type="EMBL" id="GEO06484.1"/>
    </source>
</evidence>
<gene>
    <name evidence="1" type="ORF">AAE02nite_41480</name>
</gene>
<proteinExistence type="predicted"/>
<dbReference type="Gene3D" id="3.20.20.140">
    <property type="entry name" value="Metal-dependent hydrolases"/>
    <property type="match status" value="1"/>
</dbReference>
<dbReference type="NCBIfam" id="NF038032">
    <property type="entry name" value="CehA_McbA_metalo"/>
    <property type="match status" value="1"/>
</dbReference>
<dbReference type="EMBL" id="BJYS01000037">
    <property type="protein sequence ID" value="GEO06484.1"/>
    <property type="molecule type" value="Genomic_DNA"/>
</dbReference>
<sequence>MWLIPGKPLFGQDRVLDAKLHHVRSGDQPEWASFPALPEAKYLEIRFTAQVNKSAYTLQLRQQDVKQAWRVLLNDSILGPLVTDEKDMRTYLPVPAGRLKTGENIMRVATASPFSDDIRVGEVVLDNRPVNQVLNEALVEVEVLDAKTKQPLPARITIVNAAGILQPVSTLQSDLLATRTGVVYTGNGKVSIHLPAGSYRLYAGRGFEYSVDSVNLNLKTGERKVIKLAIQAEVPTAGWISSDTHVHTFTHSGHGDATVAERAVTLAGEGIELPIITDHNKHIDISQEVKQLGLNKYFTPVMGSEVTTPVGHFNIFPVAPDAPMSNYWAKDWNALALTLGPPAASNAIILNHARDEHAGFRPFDPAHHLAPAGRTLTGWTFPANAMEVINSGALQTDNHQLLHDWFGMLNGGYQVTPVGSSDSHDVSRYIVGQGRTYIRSSATNPGQINVAEAVNNFTAGKVMVSLGLLTELLVENKYGPGELVPAAGEVQVTVRVLGPSWVRAKRVTLYANGRKIQKVNISNQTAAGVKWSGSWQLPLSKQDVFLVAVADGPAGSMPYWPLVKPYQPTGPHWEPLVMGASGAVWIDADKDNKRTSAKEYATQILLSAKDNPGKIIKKLAPYDEAVAISVASQLQVQGIHLTGNKFTKALQKAKPRTLAGFEQFRKAWQETQQAAAVQK</sequence>
<protein>
    <recommendedName>
        <fullName evidence="3">Polymerase/histidinol phosphatase N-terminal domain-containing protein</fullName>
    </recommendedName>
</protein>